<protein>
    <recommendedName>
        <fullName evidence="5">protein adenylyltransferase</fullName>
        <ecNumber evidence="5">2.7.7.108</ecNumber>
    </recommendedName>
</protein>
<proteinExistence type="predicted"/>
<dbReference type="NCBIfam" id="NF046029">
    <property type="entry name" value="ProtAdlyltaseNmFic"/>
    <property type="match status" value="1"/>
</dbReference>
<name>A0A1U7M2I5_9FIRM</name>
<dbReference type="InterPro" id="IPR036597">
    <property type="entry name" value="Fido-like_dom_sf"/>
</dbReference>
<organism evidence="8 9">
    <name type="scientific">Peptoniphilus porci</name>
    <dbReference type="NCBI Taxonomy" id="2652280"/>
    <lineage>
        <taxon>Bacteria</taxon>
        <taxon>Bacillati</taxon>
        <taxon>Bacillota</taxon>
        <taxon>Tissierellia</taxon>
        <taxon>Tissierellales</taxon>
        <taxon>Peptoniphilaceae</taxon>
        <taxon>Peptoniphilus</taxon>
    </lineage>
</organism>
<accession>A0A1U7M2I5</accession>
<dbReference type="EC" id="2.7.7.108" evidence="5"/>
<keyword evidence="1" id="KW-0808">Transferase</keyword>
<evidence type="ECO:0000256" key="2">
    <source>
        <dbReference type="ARBA" id="ARBA00022695"/>
    </source>
</evidence>
<dbReference type="Proteomes" id="UP000187166">
    <property type="component" value="Unassembled WGS sequence"/>
</dbReference>
<comment type="caution">
    <text evidence="8">The sequence shown here is derived from an EMBL/GenBank/DDBJ whole genome shotgun (WGS) entry which is preliminary data.</text>
</comment>
<evidence type="ECO:0000256" key="1">
    <source>
        <dbReference type="ARBA" id="ARBA00022679"/>
    </source>
</evidence>
<accession>A0A848RIH4</accession>
<evidence type="ECO:0000256" key="3">
    <source>
        <dbReference type="ARBA" id="ARBA00022741"/>
    </source>
</evidence>
<evidence type="ECO:0000256" key="7">
    <source>
        <dbReference type="ARBA" id="ARBA00048696"/>
    </source>
</evidence>
<dbReference type="EMBL" id="MJIH01000001">
    <property type="protein sequence ID" value="OLR65787.1"/>
    <property type="molecule type" value="Genomic_DNA"/>
</dbReference>
<evidence type="ECO:0000256" key="5">
    <source>
        <dbReference type="ARBA" id="ARBA00034531"/>
    </source>
</evidence>
<evidence type="ECO:0000313" key="8">
    <source>
        <dbReference type="EMBL" id="OLR65787.1"/>
    </source>
</evidence>
<dbReference type="Pfam" id="PF02661">
    <property type="entry name" value="Fic"/>
    <property type="match status" value="1"/>
</dbReference>
<gene>
    <name evidence="8" type="ORF">BIV18_08240</name>
</gene>
<keyword evidence="2" id="KW-0548">Nucleotidyltransferase</keyword>
<dbReference type="PANTHER" id="PTHR39560">
    <property type="entry name" value="PROTEIN ADENYLYLTRANSFERASE FIC-RELATED"/>
    <property type="match status" value="1"/>
</dbReference>
<keyword evidence="4" id="KW-0067">ATP-binding</keyword>
<evidence type="ECO:0000256" key="6">
    <source>
        <dbReference type="ARBA" id="ARBA00047939"/>
    </source>
</evidence>
<dbReference type="GO" id="GO:0005524">
    <property type="term" value="F:ATP binding"/>
    <property type="evidence" value="ECO:0007669"/>
    <property type="project" value="UniProtKB-KW"/>
</dbReference>
<dbReference type="InterPro" id="IPR003812">
    <property type="entry name" value="Fido"/>
</dbReference>
<dbReference type="PROSITE" id="PS51459">
    <property type="entry name" value="FIDO"/>
    <property type="match status" value="1"/>
</dbReference>
<dbReference type="GO" id="GO:0070733">
    <property type="term" value="F:AMPylase activity"/>
    <property type="evidence" value="ECO:0007669"/>
    <property type="project" value="UniProtKB-EC"/>
</dbReference>
<comment type="catalytic activity">
    <reaction evidence="7">
        <text>L-tyrosyl-[protein] + ATP = O-(5'-adenylyl)-L-tyrosyl-[protein] + diphosphate</text>
        <dbReference type="Rhea" id="RHEA:54288"/>
        <dbReference type="Rhea" id="RHEA-COMP:10136"/>
        <dbReference type="Rhea" id="RHEA-COMP:13846"/>
        <dbReference type="ChEBI" id="CHEBI:30616"/>
        <dbReference type="ChEBI" id="CHEBI:33019"/>
        <dbReference type="ChEBI" id="CHEBI:46858"/>
        <dbReference type="ChEBI" id="CHEBI:83624"/>
        <dbReference type="EC" id="2.7.7.108"/>
    </reaction>
</comment>
<reference evidence="8 9" key="1">
    <citation type="journal article" date="2016" name="Appl. Environ. Microbiol.">
        <title>Function and Phylogeny of Bacterial Butyryl Coenzyme A:Acetate Transferases and Their Diversity in the Proximal Colon of Swine.</title>
        <authorList>
            <person name="Trachsel J."/>
            <person name="Bayles D.O."/>
            <person name="Looft T."/>
            <person name="Levine U.Y."/>
            <person name="Allen H.K."/>
        </authorList>
    </citation>
    <scope>NUCLEOTIDE SEQUENCE [LARGE SCALE GENOMIC DNA]</scope>
    <source>
        <strain evidence="8 9">35-6-1</strain>
    </source>
</reference>
<dbReference type="STRING" id="1465756.BIV18_08240"/>
<dbReference type="AlphaFoldDB" id="A0A1U7M2I5"/>
<keyword evidence="3" id="KW-0547">Nucleotide-binding</keyword>
<dbReference type="PANTHER" id="PTHR39560:SF1">
    <property type="entry name" value="PROTEIN ADENYLYLTRANSFERASE FIC-RELATED"/>
    <property type="match status" value="1"/>
</dbReference>
<dbReference type="GO" id="GO:0051302">
    <property type="term" value="P:regulation of cell division"/>
    <property type="evidence" value="ECO:0007669"/>
    <property type="project" value="TreeGrafter"/>
</dbReference>
<comment type="catalytic activity">
    <reaction evidence="6">
        <text>L-threonyl-[protein] + ATP = 3-O-(5'-adenylyl)-L-threonyl-[protein] + diphosphate</text>
        <dbReference type="Rhea" id="RHEA:54292"/>
        <dbReference type="Rhea" id="RHEA-COMP:11060"/>
        <dbReference type="Rhea" id="RHEA-COMP:13847"/>
        <dbReference type="ChEBI" id="CHEBI:30013"/>
        <dbReference type="ChEBI" id="CHEBI:30616"/>
        <dbReference type="ChEBI" id="CHEBI:33019"/>
        <dbReference type="ChEBI" id="CHEBI:138113"/>
        <dbReference type="EC" id="2.7.7.108"/>
    </reaction>
</comment>
<evidence type="ECO:0000313" key="9">
    <source>
        <dbReference type="Proteomes" id="UP000187166"/>
    </source>
</evidence>
<dbReference type="SUPFAM" id="SSF140931">
    <property type="entry name" value="Fic-like"/>
    <property type="match status" value="1"/>
</dbReference>
<keyword evidence="9" id="KW-1185">Reference proteome</keyword>
<dbReference type="Gene3D" id="1.10.3290.10">
    <property type="entry name" value="Fido-like domain"/>
    <property type="match status" value="1"/>
</dbReference>
<evidence type="ECO:0000256" key="4">
    <source>
        <dbReference type="ARBA" id="ARBA00022840"/>
    </source>
</evidence>
<sequence length="181" mass="21439">MQENIELTKKRAYELFDNKIIDTFEVGTFKGLQQIHQYIFQDVFDFAGKIRTVNLSKGNFRFAPVRFLESNLEIIEKMPESDFDSIIEKYVEMNVAHPFREGNGRATRIWLDLIFKSNMGMCIDWSKIDKEEYLSAMERSPINSLEIKVLLKGALTERINDRQVYMRGIQRSYEYEGYYTK</sequence>